<dbReference type="Gene3D" id="3.80.10.10">
    <property type="entry name" value="Ribonuclease Inhibitor"/>
    <property type="match status" value="1"/>
</dbReference>
<gene>
    <name evidence="2" type="ORF">PIB30_060636</name>
</gene>
<evidence type="ECO:0000313" key="2">
    <source>
        <dbReference type="EMBL" id="MED6112319.1"/>
    </source>
</evidence>
<dbReference type="SUPFAM" id="SSF52058">
    <property type="entry name" value="L domain-like"/>
    <property type="match status" value="1"/>
</dbReference>
<keyword evidence="1" id="KW-0611">Plant defense</keyword>
<name>A0ABU6QKZ4_9FABA</name>
<reference evidence="2 3" key="1">
    <citation type="journal article" date="2023" name="Plants (Basel)">
        <title>Bridging the Gap: Combining Genomics and Transcriptomics Approaches to Understand Stylosanthes scabra, an Orphan Legume from the Brazilian Caatinga.</title>
        <authorList>
            <person name="Ferreira-Neto J.R.C."/>
            <person name="da Silva M.D."/>
            <person name="Binneck E."/>
            <person name="de Melo N.F."/>
            <person name="da Silva R.H."/>
            <person name="de Melo A.L.T.M."/>
            <person name="Pandolfi V."/>
            <person name="Bustamante F.O."/>
            <person name="Brasileiro-Vidal A.C."/>
            <person name="Benko-Iseppon A.M."/>
        </authorList>
    </citation>
    <scope>NUCLEOTIDE SEQUENCE [LARGE SCALE GENOMIC DNA]</scope>
    <source>
        <tissue evidence="2">Leaves</tissue>
    </source>
</reference>
<keyword evidence="3" id="KW-1185">Reference proteome</keyword>
<dbReference type="EMBL" id="JASCZI010000539">
    <property type="protein sequence ID" value="MED6112319.1"/>
    <property type="molecule type" value="Genomic_DNA"/>
</dbReference>
<protein>
    <submittedName>
        <fullName evidence="2">Uncharacterized protein</fullName>
    </submittedName>
</protein>
<accession>A0ABU6QKZ4</accession>
<proteinExistence type="predicted"/>
<comment type="caution">
    <text evidence="2">The sequence shown here is derived from an EMBL/GenBank/DDBJ whole genome shotgun (WGS) entry which is preliminary data.</text>
</comment>
<dbReference type="Proteomes" id="UP001341840">
    <property type="component" value="Unassembled WGS sequence"/>
</dbReference>
<dbReference type="PANTHER" id="PTHR36766:SF40">
    <property type="entry name" value="DISEASE RESISTANCE PROTEIN RGA3"/>
    <property type="match status" value="1"/>
</dbReference>
<sequence>MLETLVKHESSAFCPLSALKHLRLFNVTEIEAMAEDWMKNLTSLQSLNLKGSSNVEVVLRQLEHVPSQLQKLEIGSWGGNKLELWKDKDDALPEQIGTLQSLGLVKIVGCLEVESLHEAVGCLTSLHSLWINSCPILKSKYSAETGKDRPKIAHIPNITIS</sequence>
<evidence type="ECO:0000313" key="3">
    <source>
        <dbReference type="Proteomes" id="UP001341840"/>
    </source>
</evidence>
<dbReference type="InterPro" id="IPR032675">
    <property type="entry name" value="LRR_dom_sf"/>
</dbReference>
<evidence type="ECO:0000256" key="1">
    <source>
        <dbReference type="ARBA" id="ARBA00022821"/>
    </source>
</evidence>
<dbReference type="PANTHER" id="PTHR36766">
    <property type="entry name" value="PLANT BROAD-SPECTRUM MILDEW RESISTANCE PROTEIN RPW8"/>
    <property type="match status" value="1"/>
</dbReference>
<organism evidence="2 3">
    <name type="scientific">Stylosanthes scabra</name>
    <dbReference type="NCBI Taxonomy" id="79078"/>
    <lineage>
        <taxon>Eukaryota</taxon>
        <taxon>Viridiplantae</taxon>
        <taxon>Streptophyta</taxon>
        <taxon>Embryophyta</taxon>
        <taxon>Tracheophyta</taxon>
        <taxon>Spermatophyta</taxon>
        <taxon>Magnoliopsida</taxon>
        <taxon>eudicotyledons</taxon>
        <taxon>Gunneridae</taxon>
        <taxon>Pentapetalae</taxon>
        <taxon>rosids</taxon>
        <taxon>fabids</taxon>
        <taxon>Fabales</taxon>
        <taxon>Fabaceae</taxon>
        <taxon>Papilionoideae</taxon>
        <taxon>50 kb inversion clade</taxon>
        <taxon>dalbergioids sensu lato</taxon>
        <taxon>Dalbergieae</taxon>
        <taxon>Pterocarpus clade</taxon>
        <taxon>Stylosanthes</taxon>
    </lineage>
</organism>